<name>A0A1I4NEB1_9PROT</name>
<organism evidence="2 3">
    <name type="scientific">Nitrosomonas communis</name>
    <dbReference type="NCBI Taxonomy" id="44574"/>
    <lineage>
        <taxon>Bacteria</taxon>
        <taxon>Pseudomonadati</taxon>
        <taxon>Pseudomonadota</taxon>
        <taxon>Betaproteobacteria</taxon>
        <taxon>Nitrosomonadales</taxon>
        <taxon>Nitrosomonadaceae</taxon>
        <taxon>Nitrosomonas</taxon>
    </lineage>
</organism>
<dbReference type="SUPFAM" id="SSF53187">
    <property type="entry name" value="Zn-dependent exopeptidases"/>
    <property type="match status" value="1"/>
</dbReference>
<feature type="region of interest" description="Disordered" evidence="1">
    <location>
        <begin position="27"/>
        <end position="47"/>
    </location>
</feature>
<keyword evidence="3" id="KW-1185">Reference proteome</keyword>
<dbReference type="AlphaFoldDB" id="A0A1I4NEB1"/>
<dbReference type="Proteomes" id="UP000183287">
    <property type="component" value="Unassembled WGS sequence"/>
</dbReference>
<evidence type="ECO:0000313" key="2">
    <source>
        <dbReference type="EMBL" id="SFM13716.1"/>
    </source>
</evidence>
<reference evidence="3" key="1">
    <citation type="submission" date="2016-10" db="EMBL/GenBank/DDBJ databases">
        <authorList>
            <person name="Varghese N."/>
            <person name="Submissions S."/>
        </authorList>
    </citation>
    <scope>NUCLEOTIDE SEQUENCE [LARGE SCALE GENOMIC DNA]</scope>
    <source>
        <strain evidence="3">Nm44</strain>
    </source>
</reference>
<protein>
    <submittedName>
        <fullName evidence="2">N-formylglutamate amidohydrolase</fullName>
    </submittedName>
</protein>
<dbReference type="EMBL" id="FOUB01000014">
    <property type="protein sequence ID" value="SFM13716.1"/>
    <property type="molecule type" value="Genomic_DNA"/>
</dbReference>
<dbReference type="GO" id="GO:0016787">
    <property type="term" value="F:hydrolase activity"/>
    <property type="evidence" value="ECO:0007669"/>
    <property type="project" value="UniProtKB-KW"/>
</dbReference>
<proteinExistence type="predicted"/>
<dbReference type="Gene3D" id="3.40.630.40">
    <property type="entry name" value="Zn-dependent exopeptidases"/>
    <property type="match status" value="1"/>
</dbReference>
<evidence type="ECO:0000313" key="3">
    <source>
        <dbReference type="Proteomes" id="UP000183287"/>
    </source>
</evidence>
<sequence>MQVITYSERRLVKRHRGTMPVILTCPHDGSESPPRVRERTKDATPDGCTFRTGRDAETALITESVAQKILDITGVSPYVVIARFHRKFIDANRGNTCAFVDSDARPFYDEYHNRITGYVNQILQQNGGRGFLFDIHGTGEIEDDPADIYLGTANGATLLPGFNRRDIFMQHGLHGLLKWARHKSGIGGLGPVFRYRVSPADETATETSEVNGGFTIRRYGASINSIQIEIANTIRNDGEKRDFLVEDLAFAMINFSRRHSPF</sequence>
<dbReference type="RefSeq" id="WP_074904915.1">
    <property type="nucleotide sequence ID" value="NZ_FOUB01000014.1"/>
</dbReference>
<feature type="compositionally biased region" description="Basic and acidic residues" evidence="1">
    <location>
        <begin position="28"/>
        <end position="44"/>
    </location>
</feature>
<keyword evidence="2" id="KW-0378">Hydrolase</keyword>
<accession>A0A1I4NEB1</accession>
<evidence type="ECO:0000256" key="1">
    <source>
        <dbReference type="SAM" id="MobiDB-lite"/>
    </source>
</evidence>
<gene>
    <name evidence="2" type="ORF">SAMN05421863_101467</name>
</gene>
<dbReference type="OrthoDB" id="9785394at2"/>